<organism evidence="1 2">
    <name type="scientific">Pseudozyma flocculosa</name>
    <dbReference type="NCBI Taxonomy" id="84751"/>
    <lineage>
        <taxon>Eukaryota</taxon>
        <taxon>Fungi</taxon>
        <taxon>Dikarya</taxon>
        <taxon>Basidiomycota</taxon>
        <taxon>Ustilaginomycotina</taxon>
        <taxon>Ustilaginomycetes</taxon>
        <taxon>Ustilaginales</taxon>
        <taxon>Ustilaginaceae</taxon>
        <taxon>Pseudozyma</taxon>
    </lineage>
</organism>
<name>A0A5C3FFI7_9BASI</name>
<protein>
    <submittedName>
        <fullName evidence="1">Uncharacterized protein</fullName>
    </submittedName>
</protein>
<reference evidence="1 2" key="1">
    <citation type="submission" date="2018-03" db="EMBL/GenBank/DDBJ databases">
        <authorList>
            <person name="Guldener U."/>
        </authorList>
    </citation>
    <scope>NUCLEOTIDE SEQUENCE [LARGE SCALE GENOMIC DNA]</scope>
    <source>
        <strain evidence="1 2">DAOM196992</strain>
    </source>
</reference>
<gene>
    <name evidence="1" type="ORF">PSFLO_07754</name>
</gene>
<sequence>MSYPSNTSDRDETSAAPALASCAGVLKDPAKSVRALVPWYSPDCRPTCGNPCPARWHRIAARLCRQPEAIKGQHLPWPLAQVSSKIQRNPSVLWCLGIPLTAGPPVVIPAQPGGTGSPPGCAGNPRPSRGRCVQSFSAIRLLMAEILHFPLPSGPSTKAKSRQIAPPSCQGLPAAGFQLELGPARRPGVQGCPGAPLGLEKCQKKQLALYELPFKHVGSR</sequence>
<evidence type="ECO:0000313" key="2">
    <source>
        <dbReference type="Proteomes" id="UP000323386"/>
    </source>
</evidence>
<keyword evidence="2" id="KW-1185">Reference proteome</keyword>
<dbReference type="Proteomes" id="UP000323386">
    <property type="component" value="Unassembled WGS sequence"/>
</dbReference>
<evidence type="ECO:0000313" key="1">
    <source>
        <dbReference type="EMBL" id="SPO42271.1"/>
    </source>
</evidence>
<accession>A0A5C3FFI7</accession>
<dbReference type="AlphaFoldDB" id="A0A5C3FFI7"/>
<proteinExistence type="predicted"/>
<dbReference type="EMBL" id="OOIP01000068">
    <property type="protein sequence ID" value="SPO42271.1"/>
    <property type="molecule type" value="Genomic_DNA"/>
</dbReference>